<gene>
    <name evidence="1" type="ORF">P5X88_05355</name>
</gene>
<dbReference type="Proteomes" id="UP001159179">
    <property type="component" value="Unassembled WGS sequence"/>
</dbReference>
<comment type="caution">
    <text evidence="1">The sequence shown here is derived from an EMBL/GenBank/DDBJ whole genome shotgun (WGS) entry which is preliminary data.</text>
</comment>
<reference evidence="1" key="1">
    <citation type="submission" date="2023-03" db="EMBL/GenBank/DDBJ databases">
        <title>Bacterial isolates from washroom surfaces on a university campus.</title>
        <authorList>
            <person name="Holman D.B."/>
            <person name="Gzyl K.E."/>
            <person name="Taheri A.E."/>
        </authorList>
    </citation>
    <scope>NUCLEOTIDE SEQUENCE</scope>
    <source>
        <strain evidence="1">RD03</strain>
    </source>
</reference>
<protein>
    <submittedName>
        <fullName evidence="1">DUF5677 domain-containing protein</fullName>
    </submittedName>
</protein>
<dbReference type="AlphaFoldDB" id="A0AAW6SUW5"/>
<dbReference type="RefSeq" id="WP_280616015.1">
    <property type="nucleotide sequence ID" value="NZ_JAROYP010000002.1"/>
</dbReference>
<organism evidence="1 2">
    <name type="scientific">Heyndrickxia oleronia</name>
    <dbReference type="NCBI Taxonomy" id="38875"/>
    <lineage>
        <taxon>Bacteria</taxon>
        <taxon>Bacillati</taxon>
        <taxon>Bacillota</taxon>
        <taxon>Bacilli</taxon>
        <taxon>Bacillales</taxon>
        <taxon>Bacillaceae</taxon>
        <taxon>Heyndrickxia</taxon>
    </lineage>
</organism>
<dbReference type="Pfam" id="PF18928">
    <property type="entry name" value="DUF5677"/>
    <property type="match status" value="1"/>
</dbReference>
<evidence type="ECO:0000313" key="2">
    <source>
        <dbReference type="Proteomes" id="UP001159179"/>
    </source>
</evidence>
<dbReference type="EMBL" id="JAROYP010000002">
    <property type="protein sequence ID" value="MDH5160354.1"/>
    <property type="molecule type" value="Genomic_DNA"/>
</dbReference>
<dbReference type="InterPro" id="IPR043733">
    <property type="entry name" value="DUF5677"/>
</dbReference>
<evidence type="ECO:0000313" key="1">
    <source>
        <dbReference type="EMBL" id="MDH5160354.1"/>
    </source>
</evidence>
<sequence length="291" mass="34499">MNEISEVKAIEDLDKLINEFIRRGKVFVEYSCYLPGLKDHREGHRTIRHVYDHEYLAFTKSLKTLISIKKLLEIGNNEDTYILLRSIFENYLAARYLNVNVYDESDLPKLDEYIANRINITLGYYSINRRNIMNEEGEQVGKLRSIKSQLVGLDSLYYDELYGFLSRFSHLDFSNLDYYINRRASFVIEKESDSILCRLVIVFVMTKIFECIVTIEGEDFYDEQEKIRCYSIVMESLITQRRIFDEYIDELNNEVNSDGENRHRVKLRRMLKNMNISLEDSIGDIEKDSLF</sequence>
<proteinExistence type="predicted"/>
<name>A0AAW6SUW5_9BACI</name>
<accession>A0AAW6SUW5</accession>